<evidence type="ECO:0000259" key="1">
    <source>
        <dbReference type="PROSITE" id="PS51084"/>
    </source>
</evidence>
<dbReference type="AlphaFoldDB" id="A0A644U2B6"/>
<accession>A0A644U2B6</accession>
<dbReference type="PROSITE" id="PS51084">
    <property type="entry name" value="HIT_2"/>
    <property type="match status" value="1"/>
</dbReference>
<feature type="domain" description="HIT" evidence="1">
    <location>
        <begin position="4"/>
        <end position="107"/>
    </location>
</feature>
<proteinExistence type="predicted"/>
<dbReference type="InterPro" id="IPR001310">
    <property type="entry name" value="Histidine_triad_HIT"/>
</dbReference>
<organism evidence="2">
    <name type="scientific">bioreactor metagenome</name>
    <dbReference type="NCBI Taxonomy" id="1076179"/>
    <lineage>
        <taxon>unclassified sequences</taxon>
        <taxon>metagenomes</taxon>
        <taxon>ecological metagenomes</taxon>
    </lineage>
</organism>
<dbReference type="PRINTS" id="PR00332">
    <property type="entry name" value="HISTRIAD"/>
</dbReference>
<dbReference type="PANTHER" id="PTHR46648:SF1">
    <property type="entry name" value="ADENOSINE 5'-MONOPHOSPHORAMIDASE HNT1"/>
    <property type="match status" value="1"/>
</dbReference>
<name>A0A644U2B6_9ZZZZ</name>
<dbReference type="Gene3D" id="3.30.428.10">
    <property type="entry name" value="HIT-like"/>
    <property type="match status" value="1"/>
</dbReference>
<sequence length="132" mass="14566">MSSIFSKIASGEIPSYKIAEDKDFYAFLDINPLAQGHTLVIPRRETDYIFDIEEAELKGLFAFAQKVAKGIGEAIPCKRVGVAVIGLEVPHAHIHLVPINSESDIDFRKPKLSLDKETMESIAKAIASKIQL</sequence>
<dbReference type="GO" id="GO:0009117">
    <property type="term" value="P:nucleotide metabolic process"/>
    <property type="evidence" value="ECO:0007669"/>
    <property type="project" value="TreeGrafter"/>
</dbReference>
<dbReference type="EMBL" id="VSSQ01000066">
    <property type="protein sequence ID" value="MPL72532.1"/>
    <property type="molecule type" value="Genomic_DNA"/>
</dbReference>
<dbReference type="InterPro" id="IPR011146">
    <property type="entry name" value="HIT-like"/>
</dbReference>
<dbReference type="SUPFAM" id="SSF54197">
    <property type="entry name" value="HIT-like"/>
    <property type="match status" value="1"/>
</dbReference>
<dbReference type="GO" id="GO:0003824">
    <property type="term" value="F:catalytic activity"/>
    <property type="evidence" value="ECO:0007669"/>
    <property type="project" value="InterPro"/>
</dbReference>
<gene>
    <name evidence="2" type="ORF">SDC9_18317</name>
</gene>
<dbReference type="Pfam" id="PF01230">
    <property type="entry name" value="HIT"/>
    <property type="match status" value="1"/>
</dbReference>
<dbReference type="PANTHER" id="PTHR46648">
    <property type="entry name" value="HIT FAMILY PROTEIN 1"/>
    <property type="match status" value="1"/>
</dbReference>
<evidence type="ECO:0000313" key="2">
    <source>
        <dbReference type="EMBL" id="MPL72532.1"/>
    </source>
</evidence>
<dbReference type="InterPro" id="IPR036265">
    <property type="entry name" value="HIT-like_sf"/>
</dbReference>
<protein>
    <submittedName>
        <fullName evidence="2">Putative HIT-like protein</fullName>
    </submittedName>
</protein>
<reference evidence="2" key="1">
    <citation type="submission" date="2019-08" db="EMBL/GenBank/DDBJ databases">
        <authorList>
            <person name="Kucharzyk K."/>
            <person name="Murdoch R.W."/>
            <person name="Higgins S."/>
            <person name="Loffler F."/>
        </authorList>
    </citation>
    <scope>NUCLEOTIDE SEQUENCE</scope>
</reference>
<comment type="caution">
    <text evidence="2">The sequence shown here is derived from an EMBL/GenBank/DDBJ whole genome shotgun (WGS) entry which is preliminary data.</text>
</comment>